<reference evidence="8" key="2">
    <citation type="journal article" date="2014" name="ISME J.">
        <title>Microbial stratification in low pH oxic and suboxic macroscopic growths along an acid mine drainage.</title>
        <authorList>
            <person name="Mendez-Garcia C."/>
            <person name="Mesa V."/>
            <person name="Sprenger R.R."/>
            <person name="Richter M."/>
            <person name="Diez M.S."/>
            <person name="Solano J."/>
            <person name="Bargiela R."/>
            <person name="Golyshina O.V."/>
            <person name="Manteca A."/>
            <person name="Ramos J.L."/>
            <person name="Gallego J.R."/>
            <person name="Llorente I."/>
            <person name="Martins Dos Santos V.A."/>
            <person name="Jensen O.N."/>
            <person name="Pelaez A.I."/>
            <person name="Sanchez J."/>
            <person name="Ferrer M."/>
        </authorList>
    </citation>
    <scope>NUCLEOTIDE SEQUENCE</scope>
</reference>
<keyword evidence="5" id="KW-0411">Iron-sulfur</keyword>
<dbReference type="PANTHER" id="PTHR11670">
    <property type="entry name" value="ACONITASE/IRON-RESPONSIVE ELEMENT FAMILY MEMBER"/>
    <property type="match status" value="1"/>
</dbReference>
<keyword evidence="6 8" id="KW-0456">Lyase</keyword>
<evidence type="ECO:0000256" key="2">
    <source>
        <dbReference type="ARBA" id="ARBA00007185"/>
    </source>
</evidence>
<dbReference type="EC" id="4.2.1.-" evidence="8"/>
<protein>
    <submittedName>
        <fullName evidence="8">Aconitase A/isopropylmalate dehydratase small subunit, swivel domain protein</fullName>
        <ecNumber evidence="8">4.2.1.-</ecNumber>
    </submittedName>
</protein>
<dbReference type="InterPro" id="IPR000573">
    <property type="entry name" value="AconitaseA/IPMdHydase_ssu_swvl"/>
</dbReference>
<dbReference type="EMBL" id="AUZZ01006409">
    <property type="protein sequence ID" value="EQD46459.1"/>
    <property type="molecule type" value="Genomic_DNA"/>
</dbReference>
<evidence type="ECO:0000259" key="7">
    <source>
        <dbReference type="Pfam" id="PF00694"/>
    </source>
</evidence>
<evidence type="ECO:0000256" key="5">
    <source>
        <dbReference type="ARBA" id="ARBA00023014"/>
    </source>
</evidence>
<dbReference type="FunFam" id="3.20.19.10:FF:000001">
    <property type="entry name" value="Aconitate hydratase"/>
    <property type="match status" value="1"/>
</dbReference>
<dbReference type="InterPro" id="IPR015928">
    <property type="entry name" value="Aconitase/3IPM_dehydase_swvl"/>
</dbReference>
<dbReference type="SUPFAM" id="SSF52016">
    <property type="entry name" value="LeuD/IlvD-like"/>
    <property type="match status" value="1"/>
</dbReference>
<dbReference type="GO" id="GO:0051536">
    <property type="term" value="F:iron-sulfur cluster binding"/>
    <property type="evidence" value="ECO:0007669"/>
    <property type="project" value="UniProtKB-KW"/>
</dbReference>
<keyword evidence="4" id="KW-0408">Iron</keyword>
<evidence type="ECO:0000256" key="6">
    <source>
        <dbReference type="ARBA" id="ARBA00023239"/>
    </source>
</evidence>
<dbReference type="GO" id="GO:0046872">
    <property type="term" value="F:metal ion binding"/>
    <property type="evidence" value="ECO:0007669"/>
    <property type="project" value="UniProtKB-KW"/>
</dbReference>
<feature type="non-terminal residue" evidence="8">
    <location>
        <position position="1"/>
    </location>
</feature>
<dbReference type="Pfam" id="PF00694">
    <property type="entry name" value="Aconitase_C"/>
    <property type="match status" value="1"/>
</dbReference>
<comment type="caution">
    <text evidence="8">The sequence shown here is derived from an EMBL/GenBank/DDBJ whole genome shotgun (WGS) entry which is preliminary data.</text>
</comment>
<proteinExistence type="inferred from homology"/>
<feature type="domain" description="Aconitase A/isopropylmalate dehydratase small subunit swivel" evidence="7">
    <location>
        <begin position="54"/>
        <end position="180"/>
    </location>
</feature>
<evidence type="ECO:0000313" key="8">
    <source>
        <dbReference type="EMBL" id="EQD46459.1"/>
    </source>
</evidence>
<sequence length="189" mass="20232">YLAEAPYLHLPPSWQPTDGTLARGARALLVLGDRVTTDHISPAGEIPAGTPAGRYLAERGVAPADFNTYGARRGHHEVMVRGTFANVRLKNALVQPKEGGYTRHLPDAREATVYDAAMAYRAEGVPLLVLAGKSYGQGSSRDWAAKGPRLLGVGAVIAESFERIHRTNLIEMGVLPLSYRPGEGAATYG</sequence>
<feature type="non-terminal residue" evidence="8">
    <location>
        <position position="189"/>
    </location>
</feature>
<dbReference type="InterPro" id="IPR006249">
    <property type="entry name" value="Aconitase/IRP2"/>
</dbReference>
<evidence type="ECO:0000256" key="1">
    <source>
        <dbReference type="ARBA" id="ARBA00001966"/>
    </source>
</evidence>
<comment type="similarity">
    <text evidence="2">Belongs to the aconitase/IPM isomerase family.</text>
</comment>
<comment type="cofactor">
    <cofactor evidence="1">
        <name>[4Fe-4S] cluster</name>
        <dbReference type="ChEBI" id="CHEBI:49883"/>
    </cofactor>
</comment>
<name>T1B0N2_9ZZZZ</name>
<dbReference type="Gene3D" id="3.20.19.10">
    <property type="entry name" value="Aconitase, domain 4"/>
    <property type="match status" value="1"/>
</dbReference>
<gene>
    <name evidence="8" type="ORF">B2A_08887</name>
</gene>
<evidence type="ECO:0000256" key="3">
    <source>
        <dbReference type="ARBA" id="ARBA00022723"/>
    </source>
</evidence>
<dbReference type="AlphaFoldDB" id="T1B0N2"/>
<reference evidence="8" key="1">
    <citation type="submission" date="2013-08" db="EMBL/GenBank/DDBJ databases">
        <authorList>
            <person name="Mendez C."/>
            <person name="Richter M."/>
            <person name="Ferrer M."/>
            <person name="Sanchez J."/>
        </authorList>
    </citation>
    <scope>NUCLEOTIDE SEQUENCE</scope>
</reference>
<keyword evidence="3" id="KW-0479">Metal-binding</keyword>
<dbReference type="GO" id="GO:0016829">
    <property type="term" value="F:lyase activity"/>
    <property type="evidence" value="ECO:0007669"/>
    <property type="project" value="UniProtKB-KW"/>
</dbReference>
<accession>T1B0N2</accession>
<organism evidence="8">
    <name type="scientific">mine drainage metagenome</name>
    <dbReference type="NCBI Taxonomy" id="410659"/>
    <lineage>
        <taxon>unclassified sequences</taxon>
        <taxon>metagenomes</taxon>
        <taxon>ecological metagenomes</taxon>
    </lineage>
</organism>
<evidence type="ECO:0000256" key="4">
    <source>
        <dbReference type="ARBA" id="ARBA00023004"/>
    </source>
</evidence>